<dbReference type="SUPFAM" id="SSF50104">
    <property type="entry name" value="Translation proteins SH3-like domain"/>
    <property type="match status" value="1"/>
</dbReference>
<protein>
    <recommendedName>
        <fullName evidence="3">RNA-binding protein</fullName>
    </recommendedName>
</protein>
<dbReference type="InterPro" id="IPR008991">
    <property type="entry name" value="Translation_prot_SH3-like_sf"/>
</dbReference>
<proteinExistence type="predicted"/>
<keyword evidence="2" id="KW-1185">Reference proteome</keyword>
<dbReference type="AlphaFoldDB" id="A0A498CNT1"/>
<evidence type="ECO:0000313" key="2">
    <source>
        <dbReference type="Proteomes" id="UP000276301"/>
    </source>
</evidence>
<comment type="caution">
    <text evidence="1">The sequence shown here is derived from an EMBL/GenBank/DDBJ whole genome shotgun (WGS) entry which is preliminary data.</text>
</comment>
<accession>A0A498CNT1</accession>
<evidence type="ECO:0008006" key="3">
    <source>
        <dbReference type="Google" id="ProtNLM"/>
    </source>
</evidence>
<dbReference type="EMBL" id="RCHT01000021">
    <property type="protein sequence ID" value="RLL09554.1"/>
    <property type="molecule type" value="Genomic_DNA"/>
</dbReference>
<gene>
    <name evidence="1" type="ORF">D4A47_10500</name>
</gene>
<reference evidence="1 2" key="1">
    <citation type="submission" date="2018-10" db="EMBL/GenBank/DDBJ databases">
        <title>Anaerotruncus faecis sp. nov., isolated from human feces.</title>
        <authorList>
            <person name="Wang Y.-J."/>
        </authorList>
    </citation>
    <scope>NUCLEOTIDE SEQUENCE [LARGE SCALE GENOMIC DNA]</scope>
    <source>
        <strain evidence="1 2">22A2-44</strain>
    </source>
</reference>
<name>A0A498CNT1_9FIRM</name>
<sequence length="68" mass="7580">MALAEEEGRVLLCDGGRRPLEAPKRKSVKHIRKTNTVLDLSGIDTNRKLRRALAALRRESDEGGNQLV</sequence>
<evidence type="ECO:0000313" key="1">
    <source>
        <dbReference type="EMBL" id="RLL09554.1"/>
    </source>
</evidence>
<dbReference type="Proteomes" id="UP000276301">
    <property type="component" value="Unassembled WGS sequence"/>
</dbReference>
<organism evidence="1 2">
    <name type="scientific">Anaerotruncus massiliensis</name>
    <name type="common">ex Liu et al. 2021</name>
    <dbReference type="NCBI Taxonomy" id="2321404"/>
    <lineage>
        <taxon>Bacteria</taxon>
        <taxon>Bacillati</taxon>
        <taxon>Bacillota</taxon>
        <taxon>Clostridia</taxon>
        <taxon>Eubacteriales</taxon>
        <taxon>Oscillospiraceae</taxon>
        <taxon>Anaerotruncus</taxon>
    </lineage>
</organism>